<protein>
    <submittedName>
        <fullName evidence="1">Uncharacterized protein</fullName>
    </submittedName>
</protein>
<accession>A0A8J3QKD3</accession>
<comment type="caution">
    <text evidence="1">The sequence shown here is derived from an EMBL/GenBank/DDBJ whole genome shotgun (WGS) entry which is preliminary data.</text>
</comment>
<dbReference type="AlphaFoldDB" id="A0A8J3QKD3"/>
<sequence length="163" mass="18390">MLNSLLALLMAFAPPAAPSPDVELQRNLAQYQAIAEDLRVTVAQTDVIRRQLESLESQRQERRAAVGRLAAASYRSHRADSFNLLLDADSATDFRYRLALLNVFAQHRQLEIKALNSTTDRYTTTQHTLDALIAQQRGQQQELLAQRRKVEARLAELRSPPSP</sequence>
<dbReference type="EMBL" id="BONY01000154">
    <property type="protein sequence ID" value="GIH11687.1"/>
    <property type="molecule type" value="Genomic_DNA"/>
</dbReference>
<proteinExistence type="predicted"/>
<gene>
    <name evidence="1" type="ORF">Rhe02_97540</name>
</gene>
<name>A0A8J3QKD3_9ACTN</name>
<reference evidence="1" key="1">
    <citation type="submission" date="2021-01" db="EMBL/GenBank/DDBJ databases">
        <title>Whole genome shotgun sequence of Rhizocola hellebori NBRC 109834.</title>
        <authorList>
            <person name="Komaki H."/>
            <person name="Tamura T."/>
        </authorList>
    </citation>
    <scope>NUCLEOTIDE SEQUENCE</scope>
    <source>
        <strain evidence="1">NBRC 109834</strain>
    </source>
</reference>
<evidence type="ECO:0000313" key="2">
    <source>
        <dbReference type="Proteomes" id="UP000612899"/>
    </source>
</evidence>
<keyword evidence="2" id="KW-1185">Reference proteome</keyword>
<dbReference type="Proteomes" id="UP000612899">
    <property type="component" value="Unassembled WGS sequence"/>
</dbReference>
<dbReference type="Gene3D" id="6.10.250.3150">
    <property type="match status" value="1"/>
</dbReference>
<evidence type="ECO:0000313" key="1">
    <source>
        <dbReference type="EMBL" id="GIH11687.1"/>
    </source>
</evidence>
<organism evidence="1 2">
    <name type="scientific">Rhizocola hellebori</name>
    <dbReference type="NCBI Taxonomy" id="1392758"/>
    <lineage>
        <taxon>Bacteria</taxon>
        <taxon>Bacillati</taxon>
        <taxon>Actinomycetota</taxon>
        <taxon>Actinomycetes</taxon>
        <taxon>Micromonosporales</taxon>
        <taxon>Micromonosporaceae</taxon>
        <taxon>Rhizocola</taxon>
    </lineage>
</organism>